<accession>A0AC35G535</accession>
<proteinExistence type="predicted"/>
<dbReference type="WBParaSite" id="PS1159_v2.g24158.t2">
    <property type="protein sequence ID" value="PS1159_v2.g24158.t2"/>
    <property type="gene ID" value="PS1159_v2.g24158"/>
</dbReference>
<organism evidence="1 2">
    <name type="scientific">Panagrolaimus sp. PS1159</name>
    <dbReference type="NCBI Taxonomy" id="55785"/>
    <lineage>
        <taxon>Eukaryota</taxon>
        <taxon>Metazoa</taxon>
        <taxon>Ecdysozoa</taxon>
        <taxon>Nematoda</taxon>
        <taxon>Chromadorea</taxon>
        <taxon>Rhabditida</taxon>
        <taxon>Tylenchina</taxon>
        <taxon>Panagrolaimomorpha</taxon>
        <taxon>Panagrolaimoidea</taxon>
        <taxon>Panagrolaimidae</taxon>
        <taxon>Panagrolaimus</taxon>
    </lineage>
</organism>
<sequence length="989" mass="115348">MGEMFMENKEWEKAKETFEKALIVVQELDKTEKEAELCEKLGTVHFKLERNEEAIVYFNQFLMISQQQKNANSMLIAYGHLTQVHLKQENLEEGFDCAKFLLTLSDILNNSKEKITALLSIGRIFSKKKEYLIAIKILSKARRLAEKTDSKRELALCFGYLGECQLKINQRQKALTNFCKQLNYFPYINDAEDKCETIAHLIEEKILTNDVVWCAKLCRLQEDIAKEGSISLQMKVLRESAAKMHSLGCLDETTKSMEKALMLSIENEHPNTVTILLELCEYYCETEQYHKAILALKEFAELQDGICGPDVFYQLSVMFLTQNRIEESIENLEKCQTFNMVDNRFMYALSFAYYKKGDFKNAYFWLMQYIEANLVEKNIQQEKLLWERSLKELNLLVRTNVGPIIQYLDALNLYTELEADLESFLPLDCQIHFSIAKKDYDKANHYLQFYGDTKLCYMFENIAVNMLLNNPIEIFVDATFYNFEIFVDATFYNFVAEDYIPCFFKPSAHQMSKALAAILAISNFSMIIESIRCIEVLLWKEAFYEFTKAGKSFDISEPTYEDIENSINSLSTFFYCFSVDDIYLIWIKNIYGKIEMFYNIESGETSFPQFYTNVIKQVLFNSKIHQISAESIDLHLRNCVTCIGCNEIYKENYFSLLDFSTSTLRDFSEALALIADSKNEDLNENVIKIPITSDLSKQELLSRIIQTSVIFLDLDDISEELLHPSDLFEIVMSTNLCILCTKISPNRAVEIAKSMILNGCQWIIIVNDSENAKNVLLSFLEGDLPKTLDIEIIKKMFANNYATFYTHPNSEKNIKIRGLSWMARRIICEEEYLDSYLKTEKDFSTYSYEFALHERLKQVLSLHNDSITANDIAKIKQLSQEKYPYTEFKEYIYQYDDQENITKLFLDLFPYQNKNMNKNLDSSELFQLMKSFEIRSKWRRRKKGKLSTRDYCSDGERFSILSDKELTDSESISGARVIGFDVEDAEYKY</sequence>
<name>A0AC35G535_9BILA</name>
<dbReference type="Proteomes" id="UP000887580">
    <property type="component" value="Unplaced"/>
</dbReference>
<evidence type="ECO:0000313" key="1">
    <source>
        <dbReference type="Proteomes" id="UP000887580"/>
    </source>
</evidence>
<reference evidence="2" key="1">
    <citation type="submission" date="2022-11" db="UniProtKB">
        <authorList>
            <consortium name="WormBaseParasite"/>
        </authorList>
    </citation>
    <scope>IDENTIFICATION</scope>
</reference>
<evidence type="ECO:0000313" key="2">
    <source>
        <dbReference type="WBParaSite" id="PS1159_v2.g24158.t2"/>
    </source>
</evidence>
<protein>
    <submittedName>
        <fullName evidence="2">Tetratricopeptide repeat protein</fullName>
    </submittedName>
</protein>